<dbReference type="AlphaFoldDB" id="A0A4C1UVZ7"/>
<organism evidence="2 3">
    <name type="scientific">Eumeta variegata</name>
    <name type="common">Bagworm moth</name>
    <name type="synonym">Eumeta japonica</name>
    <dbReference type="NCBI Taxonomy" id="151549"/>
    <lineage>
        <taxon>Eukaryota</taxon>
        <taxon>Metazoa</taxon>
        <taxon>Ecdysozoa</taxon>
        <taxon>Arthropoda</taxon>
        <taxon>Hexapoda</taxon>
        <taxon>Insecta</taxon>
        <taxon>Pterygota</taxon>
        <taxon>Neoptera</taxon>
        <taxon>Endopterygota</taxon>
        <taxon>Lepidoptera</taxon>
        <taxon>Glossata</taxon>
        <taxon>Ditrysia</taxon>
        <taxon>Tineoidea</taxon>
        <taxon>Psychidae</taxon>
        <taxon>Oiketicinae</taxon>
        <taxon>Eumeta</taxon>
    </lineage>
</organism>
<keyword evidence="3" id="KW-1185">Reference proteome</keyword>
<evidence type="ECO:0000313" key="2">
    <source>
        <dbReference type="EMBL" id="GBP30162.1"/>
    </source>
</evidence>
<proteinExistence type="predicted"/>
<evidence type="ECO:0000313" key="3">
    <source>
        <dbReference type="Proteomes" id="UP000299102"/>
    </source>
</evidence>
<reference evidence="2 3" key="1">
    <citation type="journal article" date="2019" name="Commun. Biol.">
        <title>The bagworm genome reveals a unique fibroin gene that provides high tensile strength.</title>
        <authorList>
            <person name="Kono N."/>
            <person name="Nakamura H."/>
            <person name="Ohtoshi R."/>
            <person name="Tomita M."/>
            <person name="Numata K."/>
            <person name="Arakawa K."/>
        </authorList>
    </citation>
    <scope>NUCLEOTIDE SEQUENCE [LARGE SCALE GENOMIC DNA]</scope>
</reference>
<protein>
    <submittedName>
        <fullName evidence="2">Uncharacterized protein</fullName>
    </submittedName>
</protein>
<dbReference type="Proteomes" id="UP000299102">
    <property type="component" value="Unassembled WGS sequence"/>
</dbReference>
<evidence type="ECO:0000256" key="1">
    <source>
        <dbReference type="SAM" id="MobiDB-lite"/>
    </source>
</evidence>
<accession>A0A4C1UVZ7</accession>
<name>A0A4C1UVZ7_EUMVA</name>
<gene>
    <name evidence="2" type="ORF">EVAR_94469_1</name>
</gene>
<feature type="compositionally biased region" description="Polar residues" evidence="1">
    <location>
        <begin position="1"/>
        <end position="10"/>
    </location>
</feature>
<comment type="caution">
    <text evidence="2">The sequence shown here is derived from an EMBL/GenBank/DDBJ whole genome shotgun (WGS) entry which is preliminary data.</text>
</comment>
<dbReference type="EMBL" id="BGZK01000230">
    <property type="protein sequence ID" value="GBP30162.1"/>
    <property type="molecule type" value="Genomic_DNA"/>
</dbReference>
<feature type="region of interest" description="Disordered" evidence="1">
    <location>
        <begin position="1"/>
        <end position="22"/>
    </location>
</feature>
<sequence length="77" mass="8508">MRTSTPSPQQALRPPQAPNDDVQKLIAIKTTKLDTDRLKNTSSLALGLQRLHYTPGAHAGRARRARTPGTHVRFNIP</sequence>